<gene>
    <name evidence="3" type="ORF">IV203_007860</name>
</gene>
<feature type="region of interest" description="Disordered" evidence="1">
    <location>
        <begin position="191"/>
        <end position="236"/>
    </location>
</feature>
<proteinExistence type="predicted"/>
<organism evidence="3 4">
    <name type="scientific">Nitzschia inconspicua</name>
    <dbReference type="NCBI Taxonomy" id="303405"/>
    <lineage>
        <taxon>Eukaryota</taxon>
        <taxon>Sar</taxon>
        <taxon>Stramenopiles</taxon>
        <taxon>Ochrophyta</taxon>
        <taxon>Bacillariophyta</taxon>
        <taxon>Bacillariophyceae</taxon>
        <taxon>Bacillariophycidae</taxon>
        <taxon>Bacillariales</taxon>
        <taxon>Bacillariaceae</taxon>
        <taxon>Nitzschia</taxon>
    </lineage>
</organism>
<dbReference type="Proteomes" id="UP000693970">
    <property type="component" value="Unassembled WGS sequence"/>
</dbReference>
<keyword evidence="4" id="KW-1185">Reference proteome</keyword>
<dbReference type="OrthoDB" id="5353095at2759"/>
<dbReference type="InterPro" id="IPR012388">
    <property type="entry name" value="CABLES1/2"/>
</dbReference>
<feature type="region of interest" description="Disordered" evidence="1">
    <location>
        <begin position="854"/>
        <end position="883"/>
    </location>
</feature>
<accession>A0A9K3KXM3</accession>
<comment type="caution">
    <text evidence="3">The sequence shown here is derived from an EMBL/GenBank/DDBJ whole genome shotgun (WGS) entry which is preliminary data.</text>
</comment>
<feature type="compositionally biased region" description="Polar residues" evidence="1">
    <location>
        <begin position="420"/>
        <end position="430"/>
    </location>
</feature>
<dbReference type="InterPro" id="IPR006671">
    <property type="entry name" value="Cyclin_N"/>
</dbReference>
<feature type="compositionally biased region" description="Polar residues" evidence="1">
    <location>
        <begin position="854"/>
        <end position="869"/>
    </location>
</feature>
<feature type="compositionally biased region" description="Polar residues" evidence="1">
    <location>
        <begin position="198"/>
        <end position="208"/>
    </location>
</feature>
<name>A0A9K3KXM3_9STRA</name>
<evidence type="ECO:0000313" key="4">
    <source>
        <dbReference type="Proteomes" id="UP000693970"/>
    </source>
</evidence>
<feature type="compositionally biased region" description="Polar residues" evidence="1">
    <location>
        <begin position="580"/>
        <end position="590"/>
    </location>
</feature>
<feature type="compositionally biased region" description="Acidic residues" evidence="1">
    <location>
        <begin position="437"/>
        <end position="455"/>
    </location>
</feature>
<dbReference type="PANTHER" id="PTHR22896">
    <property type="entry name" value="CDK5 AND ABL1 ENZYME SUBSTRATE 1"/>
    <property type="match status" value="1"/>
</dbReference>
<dbReference type="AlphaFoldDB" id="A0A9K3KXM3"/>
<evidence type="ECO:0000259" key="2">
    <source>
        <dbReference type="Pfam" id="PF00134"/>
    </source>
</evidence>
<feature type="region of interest" description="Disordered" evidence="1">
    <location>
        <begin position="963"/>
        <end position="984"/>
    </location>
</feature>
<reference evidence="3" key="1">
    <citation type="journal article" date="2021" name="Sci. Rep.">
        <title>Diploid genomic architecture of Nitzschia inconspicua, an elite biomass production diatom.</title>
        <authorList>
            <person name="Oliver A."/>
            <person name="Podell S."/>
            <person name="Pinowska A."/>
            <person name="Traller J.C."/>
            <person name="Smith S.R."/>
            <person name="McClure R."/>
            <person name="Beliaev A."/>
            <person name="Bohutskyi P."/>
            <person name="Hill E.A."/>
            <person name="Rabines A."/>
            <person name="Zheng H."/>
            <person name="Allen L.Z."/>
            <person name="Kuo A."/>
            <person name="Grigoriev I.V."/>
            <person name="Allen A.E."/>
            <person name="Hazlebeck D."/>
            <person name="Allen E.E."/>
        </authorList>
    </citation>
    <scope>NUCLEOTIDE SEQUENCE</scope>
    <source>
        <strain evidence="3">Hildebrandi</strain>
    </source>
</reference>
<dbReference type="Pfam" id="PF00134">
    <property type="entry name" value="Cyclin_N"/>
    <property type="match status" value="1"/>
</dbReference>
<protein>
    <submittedName>
        <fullName evidence="3">Cyclin-like protein</fullName>
    </submittedName>
</protein>
<feature type="region of interest" description="Disordered" evidence="1">
    <location>
        <begin position="579"/>
        <end position="603"/>
    </location>
</feature>
<dbReference type="PANTHER" id="PTHR22896:SF0">
    <property type="entry name" value="CYCLIN N-TERMINAL DOMAIN-CONTAINING PROTEIN"/>
    <property type="match status" value="1"/>
</dbReference>
<evidence type="ECO:0000313" key="3">
    <source>
        <dbReference type="EMBL" id="KAG7351812.1"/>
    </source>
</evidence>
<feature type="region of interest" description="Disordered" evidence="1">
    <location>
        <begin position="377"/>
        <end position="398"/>
    </location>
</feature>
<feature type="compositionally biased region" description="Low complexity" evidence="1">
    <location>
        <begin position="217"/>
        <end position="231"/>
    </location>
</feature>
<dbReference type="CDD" id="cd20556">
    <property type="entry name" value="CYCLIN_CABLES"/>
    <property type="match status" value="1"/>
</dbReference>
<feature type="region of interest" description="Disordered" evidence="1">
    <location>
        <begin position="419"/>
        <end position="455"/>
    </location>
</feature>
<feature type="compositionally biased region" description="Low complexity" evidence="1">
    <location>
        <begin position="20"/>
        <end position="57"/>
    </location>
</feature>
<sequence length="984" mass="109095">MSSNEDALTAQGTGATNQPTSSSSSTAAVASTAVTSSTIVSSAAPGPSTASSSTTPTVRVQRSFKSSSSNRWVAREIAALEFLLEIPLQAEGTIVQEGWLKQVQRQNELDTHVKGRQRGTSSDAGDNLLMLLSSSANSGTNKSVPTLTRQGRWWEKWITPELQQQVQQNKPQNLNSKDIMDDRDSRIEDLEGPEEQDATGNNETNNSKAVAADSSVHTQQHNNNNNNNTQNPVPATLVHAPGRRLEGDDAIQVQVPLSVSVQQTRQRTIARLAAMREWELQLAHGITPNARPTQQIKPKPPLLDGRLFMSSKESYPIQVFSLIRYEPKREEAARRRQKLEERGGGGTQFFILPSRDWRGISYRALLPIKEHQHRINFRPTRLDDSGRGSSSKLELSNHKKKELNPAILFDRFASKLTEGSKMSSDDNLSGTPKIYNDDIDDDTDEETVSSDEDDDPYVAGLLDDPNMKLGRHRNVMIGDRASGPIVSSTIQFVKPHLLKAELNQQFRDRFDGYEPPEIQRKYIGARVVDGVYTLIDPTEDNNTALGSANMEDDSTLGTNVTSPTNGTSIVPLNTLRKRQGSTSSYSSTNGADGGVNDGQDTIRMPPSLTLSKIRSLKEQALRAAINAKLEISTVALAVVYFERLCLDCRVDKSNRRLSFAACLLIAVKINEDLKALGNEQEVSATHSPLSSKKQPRSTANRFQSLIRPTKKVDSLFASLFSFFTQDWNISLKHLFAAEWGVFAALQFRLSAKPSHVAFHFKLMMKSLGYDPVRYLGVQMYGYWQDALVEEDYDRQDREERRQRQRRRKEEKKLRQLERELEAANRKEKSRSSAINPDAIVTIDKAKNQILLKTGNANAEKQGESSTSKKQSSRHGLGDIFKLPIGGVGSKRTQSIERQRKSAHETLNGRATVETHGTNNKLYSTKVISPELRPLSKSVSMFARTSLEVDLTGTNLAAEIEAGHSCGKDDDDDAKSTLSADVIAI</sequence>
<reference evidence="3" key="2">
    <citation type="submission" date="2021-04" db="EMBL/GenBank/DDBJ databases">
        <authorList>
            <person name="Podell S."/>
        </authorList>
    </citation>
    <scope>NUCLEOTIDE SEQUENCE</scope>
    <source>
        <strain evidence="3">Hildebrandi</strain>
    </source>
</reference>
<feature type="compositionally biased region" description="Polar residues" evidence="1">
    <location>
        <begin position="1"/>
        <end position="19"/>
    </location>
</feature>
<dbReference type="EMBL" id="JAGRRH010000017">
    <property type="protein sequence ID" value="KAG7351812.1"/>
    <property type="molecule type" value="Genomic_DNA"/>
</dbReference>
<feature type="domain" description="Cyclin N-terminal" evidence="2">
    <location>
        <begin position="625"/>
        <end position="673"/>
    </location>
</feature>
<feature type="region of interest" description="Disordered" evidence="1">
    <location>
        <begin position="1"/>
        <end position="65"/>
    </location>
</feature>
<feature type="region of interest" description="Disordered" evidence="1">
    <location>
        <begin position="793"/>
        <end position="812"/>
    </location>
</feature>
<dbReference type="GO" id="GO:0051726">
    <property type="term" value="P:regulation of cell cycle"/>
    <property type="evidence" value="ECO:0007669"/>
    <property type="project" value="InterPro"/>
</dbReference>
<evidence type="ECO:0000256" key="1">
    <source>
        <dbReference type="SAM" id="MobiDB-lite"/>
    </source>
</evidence>